<protein>
    <recommendedName>
        <fullName evidence="4">Inner membrane protein</fullName>
    </recommendedName>
</protein>
<organism evidence="2 3">
    <name type="scientific">Pseudomonas phytophila</name>
    <dbReference type="NCBI Taxonomy" id="2867264"/>
    <lineage>
        <taxon>Bacteria</taxon>
        <taxon>Pseudomonadati</taxon>
        <taxon>Pseudomonadota</taxon>
        <taxon>Gammaproteobacteria</taxon>
        <taxon>Pseudomonadales</taxon>
        <taxon>Pseudomonadaceae</taxon>
        <taxon>Pseudomonas</taxon>
    </lineage>
</organism>
<keyword evidence="1" id="KW-0812">Transmembrane</keyword>
<keyword evidence="1" id="KW-1133">Transmembrane helix</keyword>
<proteinExistence type="predicted"/>
<dbReference type="EMBL" id="CP081201">
    <property type="protein sequence ID" value="UXZ98871.1"/>
    <property type="molecule type" value="Genomic_DNA"/>
</dbReference>
<keyword evidence="3" id="KW-1185">Reference proteome</keyword>
<keyword evidence="1" id="KW-0472">Membrane</keyword>
<dbReference type="Proteomes" id="UP001063228">
    <property type="component" value="Chromosome"/>
</dbReference>
<dbReference type="RefSeq" id="WP_263272006.1">
    <property type="nucleotide sequence ID" value="NZ_CP081201.1"/>
</dbReference>
<evidence type="ECO:0000313" key="3">
    <source>
        <dbReference type="Proteomes" id="UP001063228"/>
    </source>
</evidence>
<evidence type="ECO:0000256" key="1">
    <source>
        <dbReference type="SAM" id="Phobius"/>
    </source>
</evidence>
<feature type="transmembrane region" description="Helical" evidence="1">
    <location>
        <begin position="32"/>
        <end position="54"/>
    </location>
</feature>
<gene>
    <name evidence="2" type="ORF">K3169_13870</name>
</gene>
<reference evidence="2" key="1">
    <citation type="submission" date="2021-08" db="EMBL/GenBank/DDBJ databases">
        <title>Complete genome sequence of Pseudomonas phytophila.</title>
        <authorList>
            <person name="Weir B.S."/>
            <person name="Templeton M.D."/>
            <person name="Arshed S."/>
            <person name="Andersen M.T."/>
            <person name="Jayaraman J."/>
        </authorList>
    </citation>
    <scope>NUCLEOTIDE SEQUENCE</scope>
    <source>
        <strain evidence="2">ICMP 23753</strain>
    </source>
</reference>
<accession>A0ABY6FMW5</accession>
<name>A0ABY6FMW5_9PSED</name>
<evidence type="ECO:0000313" key="2">
    <source>
        <dbReference type="EMBL" id="UXZ98871.1"/>
    </source>
</evidence>
<feature type="transmembrane region" description="Helical" evidence="1">
    <location>
        <begin position="6"/>
        <end position="25"/>
    </location>
</feature>
<sequence length="55" mass="6039">MKGIFYVAPMIWLVASWLTHVVVCFKTASWGFLIAGAIFFPVAAVHGTGIWIGAW</sequence>
<evidence type="ECO:0008006" key="4">
    <source>
        <dbReference type="Google" id="ProtNLM"/>
    </source>
</evidence>